<name>A0A6A6X6W1_9PLEO</name>
<feature type="compositionally biased region" description="Basic and acidic residues" evidence="1">
    <location>
        <begin position="110"/>
        <end position="129"/>
    </location>
</feature>
<sequence length="129" mass="14852">FKEATILNAFKATGLSPFNPDVILDRFNTNPTTRPSSSESSMSYDSRACQLSQTLHTMAVKSQLLQHENEQLQEALINKRKRRQRGKFLLLQATEEYHGGAVFWSPTKVQDARDRQAQKKDDERLQKEQ</sequence>
<reference evidence="2" key="1">
    <citation type="journal article" date="2020" name="Stud. Mycol.">
        <title>101 Dothideomycetes genomes: a test case for predicting lifestyles and emergence of pathogens.</title>
        <authorList>
            <person name="Haridas S."/>
            <person name="Albert R."/>
            <person name="Binder M."/>
            <person name="Bloem J."/>
            <person name="Labutti K."/>
            <person name="Salamov A."/>
            <person name="Andreopoulos B."/>
            <person name="Baker S."/>
            <person name="Barry K."/>
            <person name="Bills G."/>
            <person name="Bluhm B."/>
            <person name="Cannon C."/>
            <person name="Castanera R."/>
            <person name="Culley D."/>
            <person name="Daum C."/>
            <person name="Ezra D."/>
            <person name="Gonzalez J."/>
            <person name="Henrissat B."/>
            <person name="Kuo A."/>
            <person name="Liang C."/>
            <person name="Lipzen A."/>
            <person name="Lutzoni F."/>
            <person name="Magnuson J."/>
            <person name="Mondo S."/>
            <person name="Nolan M."/>
            <person name="Ohm R."/>
            <person name="Pangilinan J."/>
            <person name="Park H.-J."/>
            <person name="Ramirez L."/>
            <person name="Alfaro M."/>
            <person name="Sun H."/>
            <person name="Tritt A."/>
            <person name="Yoshinaga Y."/>
            <person name="Zwiers L.-H."/>
            <person name="Turgeon B."/>
            <person name="Goodwin S."/>
            <person name="Spatafora J."/>
            <person name="Crous P."/>
            <person name="Grigoriev I."/>
        </authorList>
    </citation>
    <scope>NUCLEOTIDE SEQUENCE</scope>
    <source>
        <strain evidence="2">CBS 109.77</strain>
    </source>
</reference>
<evidence type="ECO:0000313" key="3">
    <source>
        <dbReference type="Proteomes" id="UP000799757"/>
    </source>
</evidence>
<evidence type="ECO:0000256" key="1">
    <source>
        <dbReference type="SAM" id="MobiDB-lite"/>
    </source>
</evidence>
<proteinExistence type="predicted"/>
<accession>A0A6A6X6W1</accession>
<protein>
    <submittedName>
        <fullName evidence="2">Uncharacterized protein</fullName>
    </submittedName>
</protein>
<feature type="region of interest" description="Disordered" evidence="1">
    <location>
        <begin position="107"/>
        <end position="129"/>
    </location>
</feature>
<evidence type="ECO:0000313" key="2">
    <source>
        <dbReference type="EMBL" id="KAF2792069.1"/>
    </source>
</evidence>
<feature type="region of interest" description="Disordered" evidence="1">
    <location>
        <begin position="26"/>
        <end position="45"/>
    </location>
</feature>
<dbReference type="Proteomes" id="UP000799757">
    <property type="component" value="Unassembled WGS sequence"/>
</dbReference>
<feature type="compositionally biased region" description="Low complexity" evidence="1">
    <location>
        <begin position="36"/>
        <end position="45"/>
    </location>
</feature>
<feature type="non-terminal residue" evidence="2">
    <location>
        <position position="129"/>
    </location>
</feature>
<dbReference type="OrthoDB" id="3945463at2759"/>
<dbReference type="EMBL" id="MU001987">
    <property type="protein sequence ID" value="KAF2792069.1"/>
    <property type="molecule type" value="Genomic_DNA"/>
</dbReference>
<gene>
    <name evidence="2" type="ORF">K505DRAFT_199252</name>
</gene>
<keyword evidence="3" id="KW-1185">Reference proteome</keyword>
<feature type="non-terminal residue" evidence="2">
    <location>
        <position position="1"/>
    </location>
</feature>
<organism evidence="2 3">
    <name type="scientific">Melanomma pulvis-pyrius CBS 109.77</name>
    <dbReference type="NCBI Taxonomy" id="1314802"/>
    <lineage>
        <taxon>Eukaryota</taxon>
        <taxon>Fungi</taxon>
        <taxon>Dikarya</taxon>
        <taxon>Ascomycota</taxon>
        <taxon>Pezizomycotina</taxon>
        <taxon>Dothideomycetes</taxon>
        <taxon>Pleosporomycetidae</taxon>
        <taxon>Pleosporales</taxon>
        <taxon>Melanommataceae</taxon>
        <taxon>Melanomma</taxon>
    </lineage>
</organism>
<dbReference type="AlphaFoldDB" id="A0A6A6X6W1"/>